<dbReference type="PANTHER" id="PTHR12307">
    <property type="entry name" value="PROTEIN PHOSPHATASE 1 REGULATORY SUBUNIT"/>
    <property type="match status" value="1"/>
</dbReference>
<dbReference type="InterPro" id="IPR038175">
    <property type="entry name" value="CBM21_dom_sf"/>
</dbReference>
<accession>A0ABP0FTS1</accession>
<keyword evidence="3" id="KW-1185">Reference proteome</keyword>
<dbReference type="Proteomes" id="UP001642483">
    <property type="component" value="Unassembled WGS sequence"/>
</dbReference>
<protein>
    <recommendedName>
        <fullName evidence="1">CBM21 domain-containing protein</fullName>
    </recommendedName>
</protein>
<comment type="caution">
    <text evidence="2">The sequence shown here is derived from an EMBL/GenBank/DDBJ whole genome shotgun (WGS) entry which is preliminary data.</text>
</comment>
<dbReference type="InterPro" id="IPR005036">
    <property type="entry name" value="CBM21_dom"/>
</dbReference>
<proteinExistence type="predicted"/>
<dbReference type="PROSITE" id="PS51159">
    <property type="entry name" value="CBM21"/>
    <property type="match status" value="1"/>
</dbReference>
<name>A0ABP0FTS1_CLALP</name>
<evidence type="ECO:0000313" key="3">
    <source>
        <dbReference type="Proteomes" id="UP001642483"/>
    </source>
</evidence>
<dbReference type="PANTHER" id="PTHR12307:SF36">
    <property type="entry name" value="GLYCOGEN-BINDING SUBUNIT 76A"/>
    <property type="match status" value="1"/>
</dbReference>
<evidence type="ECO:0000259" key="1">
    <source>
        <dbReference type="PROSITE" id="PS51159"/>
    </source>
</evidence>
<dbReference type="InterPro" id="IPR050782">
    <property type="entry name" value="PP1_regulatory_subunit_3"/>
</dbReference>
<sequence length="235" mass="26838">MAVDECGQFAHQFSNLSLQNSDDDTTTNGSEENLSDRVDLHTTVSESLFERPPAVDRLKASKSVSFADRQGGKLVEICEFDGSADFVAEFNRAHGDLTSRSYPSPPNQSPEPERYFLLFPQPFINQNFSAVLWSQSVCLQSARIMNNTANGSIKVMNLAYQKQVDIKITSDMWSTCWYQHTTYSHSESEEVDVFVFNFIIPATARFVKFCIRYFCQGRYYWDNNRGMDYCIAARN</sequence>
<dbReference type="EMBL" id="CAWYQH010000096">
    <property type="protein sequence ID" value="CAK8683012.1"/>
    <property type="molecule type" value="Genomic_DNA"/>
</dbReference>
<gene>
    <name evidence="2" type="ORF">CVLEPA_LOCUS14130</name>
</gene>
<organism evidence="2 3">
    <name type="scientific">Clavelina lepadiformis</name>
    <name type="common">Light-bulb sea squirt</name>
    <name type="synonym">Ascidia lepadiformis</name>
    <dbReference type="NCBI Taxonomy" id="159417"/>
    <lineage>
        <taxon>Eukaryota</taxon>
        <taxon>Metazoa</taxon>
        <taxon>Chordata</taxon>
        <taxon>Tunicata</taxon>
        <taxon>Ascidiacea</taxon>
        <taxon>Aplousobranchia</taxon>
        <taxon>Clavelinidae</taxon>
        <taxon>Clavelina</taxon>
    </lineage>
</organism>
<dbReference type="Gene3D" id="2.60.40.2440">
    <property type="entry name" value="Carbohydrate binding type-21 domain"/>
    <property type="match status" value="1"/>
</dbReference>
<dbReference type="Pfam" id="PF03370">
    <property type="entry name" value="CBM_21"/>
    <property type="match status" value="1"/>
</dbReference>
<reference evidence="2 3" key="1">
    <citation type="submission" date="2024-02" db="EMBL/GenBank/DDBJ databases">
        <authorList>
            <person name="Daric V."/>
            <person name="Darras S."/>
        </authorList>
    </citation>
    <scope>NUCLEOTIDE SEQUENCE [LARGE SCALE GENOMIC DNA]</scope>
</reference>
<feature type="domain" description="CBM21" evidence="1">
    <location>
        <begin position="129"/>
        <end position="232"/>
    </location>
</feature>
<evidence type="ECO:0000313" key="2">
    <source>
        <dbReference type="EMBL" id="CAK8683012.1"/>
    </source>
</evidence>